<evidence type="ECO:0000313" key="3">
    <source>
        <dbReference type="Proteomes" id="UP000239736"/>
    </source>
</evidence>
<evidence type="ECO:0000256" key="1">
    <source>
        <dbReference type="SAM" id="SignalP"/>
    </source>
</evidence>
<dbReference type="PROSITE" id="PS51257">
    <property type="entry name" value="PROKAR_LIPOPROTEIN"/>
    <property type="match status" value="1"/>
</dbReference>
<organism evidence="2 3">
    <name type="scientific">Albidovulum inexpectatum</name>
    <dbReference type="NCBI Taxonomy" id="196587"/>
    <lineage>
        <taxon>Bacteria</taxon>
        <taxon>Pseudomonadati</taxon>
        <taxon>Pseudomonadota</taxon>
        <taxon>Alphaproteobacteria</taxon>
        <taxon>Rhodobacterales</taxon>
        <taxon>Paracoccaceae</taxon>
        <taxon>Albidovulum</taxon>
    </lineage>
</organism>
<name>A0A2S5JE97_9RHOB</name>
<reference evidence="2 3" key="1">
    <citation type="submission" date="2018-01" db="EMBL/GenBank/DDBJ databases">
        <title>Genomic Encyclopedia of Archaeal and Bacterial Type Strains, Phase II (KMG-II): from individual species to whole genera.</title>
        <authorList>
            <person name="Goeker M."/>
        </authorList>
    </citation>
    <scope>NUCLEOTIDE SEQUENCE [LARGE SCALE GENOMIC DNA]</scope>
    <source>
        <strain evidence="2 3">DSM 12048</strain>
    </source>
</reference>
<keyword evidence="1" id="KW-0732">Signal</keyword>
<dbReference type="Proteomes" id="UP000239736">
    <property type="component" value="Unassembled WGS sequence"/>
</dbReference>
<evidence type="ECO:0008006" key="4">
    <source>
        <dbReference type="Google" id="ProtNLM"/>
    </source>
</evidence>
<proteinExistence type="predicted"/>
<comment type="caution">
    <text evidence="2">The sequence shown here is derived from an EMBL/GenBank/DDBJ whole genome shotgun (WGS) entry which is preliminary data.</text>
</comment>
<evidence type="ECO:0000313" key="2">
    <source>
        <dbReference type="EMBL" id="PPB79842.1"/>
    </source>
</evidence>
<keyword evidence="3" id="KW-1185">Reference proteome</keyword>
<dbReference type="EMBL" id="PRDS01000008">
    <property type="protein sequence ID" value="PPB79842.1"/>
    <property type="molecule type" value="Genomic_DNA"/>
</dbReference>
<gene>
    <name evidence="2" type="ORF">LV82_02398</name>
</gene>
<sequence>MPIRHVLALCAVVSLAACAGKDLTQPPEDFGDFRLGYTIVSARQAQTAGPSRKASAEEWEQALKSAIEAQLGRYDGDRFYHVGVGVDAYALAVPGIPVLLSPKSVLRITVNVWDDAAQRKVNPEPKTFTVFEQISPETLIGSGLTQDKQQQITNLSANAAREINEWLVQNREWFTPEAAEERLRLGPQVSSAQAN</sequence>
<protein>
    <recommendedName>
        <fullName evidence="4">DUF4136 domain-containing protein</fullName>
    </recommendedName>
</protein>
<feature type="chain" id="PRO_5015541787" description="DUF4136 domain-containing protein" evidence="1">
    <location>
        <begin position="20"/>
        <end position="195"/>
    </location>
</feature>
<dbReference type="AlphaFoldDB" id="A0A2S5JE97"/>
<dbReference type="OrthoDB" id="7834608at2"/>
<accession>A0A2S5JE97</accession>
<feature type="signal peptide" evidence="1">
    <location>
        <begin position="1"/>
        <end position="19"/>
    </location>
</feature>
<dbReference type="RefSeq" id="WP_104072148.1">
    <property type="nucleotide sequence ID" value="NZ_PRDS01000008.1"/>
</dbReference>